<evidence type="ECO:0000256" key="2">
    <source>
        <dbReference type="ARBA" id="ARBA00023012"/>
    </source>
</evidence>
<feature type="domain" description="Response regulatory" evidence="4">
    <location>
        <begin position="3"/>
        <end position="119"/>
    </location>
</feature>
<name>A0A4R8VIQ8_9MICO</name>
<reference evidence="6 8" key="2">
    <citation type="submission" date="2019-03" db="EMBL/GenBank/DDBJ databases">
        <title>Genomics of glacier-inhabiting Cryobacterium strains.</title>
        <authorList>
            <person name="Liu Q."/>
            <person name="Xin Y.-H."/>
        </authorList>
    </citation>
    <scope>NUCLEOTIDE SEQUENCE [LARGE SCALE GENOMIC DNA]</scope>
    <source>
        <strain evidence="6 8">Hh8</strain>
    </source>
</reference>
<dbReference type="EMBL" id="SOFD01000002">
    <property type="protein sequence ID" value="TFB82262.1"/>
    <property type="molecule type" value="Genomic_DNA"/>
</dbReference>
<dbReference type="PROSITE" id="PS50110">
    <property type="entry name" value="RESPONSE_REGULATORY"/>
    <property type="match status" value="2"/>
</dbReference>
<dbReference type="Gene3D" id="3.40.50.2300">
    <property type="match status" value="2"/>
</dbReference>
<evidence type="ECO:0000313" key="7">
    <source>
        <dbReference type="Proteomes" id="UP000199639"/>
    </source>
</evidence>
<evidence type="ECO:0000256" key="3">
    <source>
        <dbReference type="PROSITE-ProRule" id="PRU00169"/>
    </source>
</evidence>
<dbReference type="AlphaFoldDB" id="A0A4R8VIQ8"/>
<evidence type="ECO:0000313" key="5">
    <source>
        <dbReference type="EMBL" id="SDN94458.1"/>
    </source>
</evidence>
<dbReference type="STRING" id="1424659.SAMN05216368_108163"/>
<dbReference type="InterPro" id="IPR001789">
    <property type="entry name" value="Sig_transdc_resp-reg_receiver"/>
</dbReference>
<dbReference type="CDD" id="cd17548">
    <property type="entry name" value="REC_DivK-like"/>
    <property type="match status" value="1"/>
</dbReference>
<sequence length="298" mass="33027">MARILIVEDNPINMKLATLLVRRADHVTFEAVDAESGLLLAHREIPDLILMDIQLPGMDGFAATAELKKNPVTAEIPVIALTAMAMSRDQERAREVGCDAYITKPLQYQELEDAINWLMPRVDDERTADEAGSLTRSVLQSIESHRELARHNATRADNLLAHQERATPRAPGAPRILVAEDNPTNQKLIVWQLNLLGYEADMTDNGALAFARWASGDYDLVITDLHMPEMTGYELASAIRAAEPPGMRMPILAMTASAVRGDADHARMVGMDESLMRPLHLAKLRGALLKWLPLESDR</sequence>
<feature type="modified residue" description="4-aspartylphosphate" evidence="3">
    <location>
        <position position="52"/>
    </location>
</feature>
<dbReference type="Pfam" id="PF00072">
    <property type="entry name" value="Response_reg"/>
    <property type="match status" value="2"/>
</dbReference>
<dbReference type="CDD" id="cd17546">
    <property type="entry name" value="REC_hyHK_CKI1_RcsC-like"/>
    <property type="match status" value="1"/>
</dbReference>
<feature type="domain" description="Response regulatory" evidence="4">
    <location>
        <begin position="175"/>
        <end position="292"/>
    </location>
</feature>
<dbReference type="EMBL" id="FNIB01000008">
    <property type="protein sequence ID" value="SDN94458.1"/>
    <property type="molecule type" value="Genomic_DNA"/>
</dbReference>
<accession>A0A4R8VIQ8</accession>
<evidence type="ECO:0000256" key="1">
    <source>
        <dbReference type="ARBA" id="ARBA00022553"/>
    </source>
</evidence>
<feature type="modified residue" description="4-aspartylphosphate" evidence="3">
    <location>
        <position position="224"/>
    </location>
</feature>
<proteinExistence type="predicted"/>
<keyword evidence="8" id="KW-1185">Reference proteome</keyword>
<dbReference type="SMART" id="SM00448">
    <property type="entry name" value="REC"/>
    <property type="match status" value="2"/>
</dbReference>
<keyword evidence="2" id="KW-0902">Two-component regulatory system</keyword>
<protein>
    <submittedName>
        <fullName evidence="5 6">Response regulator</fullName>
    </submittedName>
</protein>
<reference evidence="5 7" key="1">
    <citation type="submission" date="2016-10" db="EMBL/GenBank/DDBJ databases">
        <authorList>
            <person name="Varghese N."/>
            <person name="Submissions S."/>
        </authorList>
    </citation>
    <scope>NUCLEOTIDE SEQUENCE [LARGE SCALE GENOMIC DNA]</scope>
    <source>
        <strain evidence="5 7">CGMCC 1.11215</strain>
    </source>
</reference>
<dbReference type="PANTHER" id="PTHR45339">
    <property type="entry name" value="HYBRID SIGNAL TRANSDUCTION HISTIDINE KINASE J"/>
    <property type="match status" value="1"/>
</dbReference>
<dbReference type="GO" id="GO:0000160">
    <property type="term" value="P:phosphorelay signal transduction system"/>
    <property type="evidence" value="ECO:0007669"/>
    <property type="project" value="UniProtKB-KW"/>
</dbReference>
<keyword evidence="1 3" id="KW-0597">Phosphoprotein</keyword>
<organism evidence="5 7">
    <name type="scientific">Cryobacterium flavum</name>
    <dbReference type="NCBI Taxonomy" id="1424659"/>
    <lineage>
        <taxon>Bacteria</taxon>
        <taxon>Bacillati</taxon>
        <taxon>Actinomycetota</taxon>
        <taxon>Actinomycetes</taxon>
        <taxon>Micrococcales</taxon>
        <taxon>Microbacteriaceae</taxon>
        <taxon>Cryobacterium</taxon>
    </lineage>
</organism>
<evidence type="ECO:0000313" key="6">
    <source>
        <dbReference type="EMBL" id="TFB82262.1"/>
    </source>
</evidence>
<dbReference type="Proteomes" id="UP000298252">
    <property type="component" value="Unassembled WGS sequence"/>
</dbReference>
<dbReference type="Proteomes" id="UP000199639">
    <property type="component" value="Unassembled WGS sequence"/>
</dbReference>
<dbReference type="PANTHER" id="PTHR45339:SF1">
    <property type="entry name" value="HYBRID SIGNAL TRANSDUCTION HISTIDINE KINASE J"/>
    <property type="match status" value="1"/>
</dbReference>
<dbReference type="RefSeq" id="WP_092341247.1">
    <property type="nucleotide sequence ID" value="NZ_FNIB01000008.1"/>
</dbReference>
<evidence type="ECO:0000259" key="4">
    <source>
        <dbReference type="PROSITE" id="PS50110"/>
    </source>
</evidence>
<dbReference type="SUPFAM" id="SSF52172">
    <property type="entry name" value="CheY-like"/>
    <property type="match status" value="2"/>
</dbReference>
<evidence type="ECO:0000313" key="8">
    <source>
        <dbReference type="Proteomes" id="UP000298252"/>
    </source>
</evidence>
<dbReference type="InterPro" id="IPR011006">
    <property type="entry name" value="CheY-like_superfamily"/>
</dbReference>
<gene>
    <name evidence="6" type="ORF">E3O21_00990</name>
    <name evidence="5" type="ORF">SAMN05216368_108163</name>
</gene>